<evidence type="ECO:0000256" key="1">
    <source>
        <dbReference type="SAM" id="Phobius"/>
    </source>
</evidence>
<dbReference type="InParanoid" id="A0A6L2PY00"/>
<evidence type="ECO:0000313" key="3">
    <source>
        <dbReference type="Proteomes" id="UP000502823"/>
    </source>
</evidence>
<keyword evidence="1" id="KW-0812">Transmembrane</keyword>
<dbReference type="Proteomes" id="UP000502823">
    <property type="component" value="Unassembled WGS sequence"/>
</dbReference>
<sequence length="115" mass="13254">MAFTAMLATFVMALLAKKALLISLATFGLVIYDKLKKKTHILHYHVKPSHKNYLTDKDYVRGEPHKYAVYSDEYHSAHRHKHNSGHNPYGDTSDFILQNILADTSKWYQKDAMGM</sequence>
<accession>A0A6L2PY00</accession>
<keyword evidence="1" id="KW-0472">Membrane</keyword>
<feature type="transmembrane region" description="Helical" evidence="1">
    <location>
        <begin position="6"/>
        <end position="32"/>
    </location>
</feature>
<proteinExistence type="predicted"/>
<dbReference type="EMBL" id="BLKM01000697">
    <property type="protein sequence ID" value="GFG37406.1"/>
    <property type="molecule type" value="Genomic_DNA"/>
</dbReference>
<evidence type="ECO:0000313" key="2">
    <source>
        <dbReference type="EMBL" id="GFG37406.1"/>
    </source>
</evidence>
<comment type="caution">
    <text evidence="2">The sequence shown here is derived from an EMBL/GenBank/DDBJ whole genome shotgun (WGS) entry which is preliminary data.</text>
</comment>
<gene>
    <name evidence="2" type="ORF">Cfor_04279</name>
</gene>
<keyword evidence="3" id="KW-1185">Reference proteome</keyword>
<protein>
    <submittedName>
        <fullName evidence="2">Uncharacterized protein</fullName>
    </submittedName>
</protein>
<reference evidence="3" key="1">
    <citation type="submission" date="2020-01" db="EMBL/GenBank/DDBJ databases">
        <title>Draft genome sequence of the Termite Coptotermes fromosanus.</title>
        <authorList>
            <person name="Itakura S."/>
            <person name="Yosikawa Y."/>
            <person name="Umezawa K."/>
        </authorList>
    </citation>
    <scope>NUCLEOTIDE SEQUENCE [LARGE SCALE GENOMIC DNA]</scope>
</reference>
<keyword evidence="1" id="KW-1133">Transmembrane helix</keyword>
<dbReference type="AlphaFoldDB" id="A0A6L2PY00"/>
<name>A0A6L2PY00_COPFO</name>
<organism evidence="2 3">
    <name type="scientific">Coptotermes formosanus</name>
    <name type="common">Formosan subterranean termite</name>
    <dbReference type="NCBI Taxonomy" id="36987"/>
    <lineage>
        <taxon>Eukaryota</taxon>
        <taxon>Metazoa</taxon>
        <taxon>Ecdysozoa</taxon>
        <taxon>Arthropoda</taxon>
        <taxon>Hexapoda</taxon>
        <taxon>Insecta</taxon>
        <taxon>Pterygota</taxon>
        <taxon>Neoptera</taxon>
        <taxon>Polyneoptera</taxon>
        <taxon>Dictyoptera</taxon>
        <taxon>Blattodea</taxon>
        <taxon>Blattoidea</taxon>
        <taxon>Termitoidae</taxon>
        <taxon>Rhinotermitidae</taxon>
        <taxon>Coptotermes</taxon>
    </lineage>
</organism>